<feature type="compositionally biased region" description="Basic residues" evidence="1">
    <location>
        <begin position="125"/>
        <end position="135"/>
    </location>
</feature>
<feature type="region of interest" description="Disordered" evidence="1">
    <location>
        <begin position="125"/>
        <end position="145"/>
    </location>
</feature>
<dbReference type="AlphaFoldDB" id="A0A834XCT4"/>
<feature type="region of interest" description="Disordered" evidence="1">
    <location>
        <begin position="1"/>
        <end position="20"/>
    </location>
</feature>
<dbReference type="EMBL" id="JAAIUW010000001">
    <property type="protein sequence ID" value="KAF7843158.1"/>
    <property type="molecule type" value="Genomic_DNA"/>
</dbReference>
<gene>
    <name evidence="2" type="ORF">G2W53_000063</name>
</gene>
<sequence length="352" mass="39237">MNPIHSQLTIHHTPHHASPMIVPYRTHRPPAERRHLPETLLVLRQRPPHVPHFLPSQPIPIPKIPHRSASHHFPYLPRPVHTPLHVHRIVEVVESHRRIHPHVRRHQPQIPARHRPCYFLHHRRHRQVQRRRSHEHRVGQGRREEGNHVGGCLYVSARVCTVQRREDGELRGYPIEKGTASARFHSEEEAEGFQWLQHTESLRRFRVTWRDGSRGRSEKDSLYACIYSDSDVRRSGIRQKICRAVSSSRAIKARVCEEFVIRSAVESSVNGAASAKNASASIGDAVFGDEGLGGGVVGVGAGEGGQEAFLGHDIGSGGQGAAGGSTADDDVVVIVLGREIAGVEDEPHVTGV</sequence>
<organism evidence="2 3">
    <name type="scientific">Senna tora</name>
    <dbReference type="NCBI Taxonomy" id="362788"/>
    <lineage>
        <taxon>Eukaryota</taxon>
        <taxon>Viridiplantae</taxon>
        <taxon>Streptophyta</taxon>
        <taxon>Embryophyta</taxon>
        <taxon>Tracheophyta</taxon>
        <taxon>Spermatophyta</taxon>
        <taxon>Magnoliopsida</taxon>
        <taxon>eudicotyledons</taxon>
        <taxon>Gunneridae</taxon>
        <taxon>Pentapetalae</taxon>
        <taxon>rosids</taxon>
        <taxon>fabids</taxon>
        <taxon>Fabales</taxon>
        <taxon>Fabaceae</taxon>
        <taxon>Caesalpinioideae</taxon>
        <taxon>Cassia clade</taxon>
        <taxon>Senna</taxon>
    </lineage>
</organism>
<evidence type="ECO:0000256" key="1">
    <source>
        <dbReference type="SAM" id="MobiDB-lite"/>
    </source>
</evidence>
<reference evidence="2" key="1">
    <citation type="submission" date="2020-09" db="EMBL/GenBank/DDBJ databases">
        <title>Genome-Enabled Discovery of Anthraquinone Biosynthesis in Senna tora.</title>
        <authorList>
            <person name="Kang S.-H."/>
            <person name="Pandey R.P."/>
            <person name="Lee C.-M."/>
            <person name="Sim J.-S."/>
            <person name="Jeong J.-T."/>
            <person name="Choi B.-S."/>
            <person name="Jung M."/>
            <person name="Ginzburg D."/>
            <person name="Zhao K."/>
            <person name="Won S.Y."/>
            <person name="Oh T.-J."/>
            <person name="Yu Y."/>
            <person name="Kim N.-H."/>
            <person name="Lee O.R."/>
            <person name="Lee T.-H."/>
            <person name="Bashyal P."/>
            <person name="Kim T.-S."/>
            <person name="Lee W.-H."/>
            <person name="Kawkins C."/>
            <person name="Kim C.-K."/>
            <person name="Kim J.S."/>
            <person name="Ahn B.O."/>
            <person name="Rhee S.Y."/>
            <person name="Sohng J.K."/>
        </authorList>
    </citation>
    <scope>NUCLEOTIDE SEQUENCE</scope>
    <source>
        <tissue evidence="2">Leaf</tissue>
    </source>
</reference>
<accession>A0A834XCT4</accession>
<feature type="compositionally biased region" description="Polar residues" evidence="1">
    <location>
        <begin position="1"/>
        <end position="10"/>
    </location>
</feature>
<keyword evidence="3" id="KW-1185">Reference proteome</keyword>
<proteinExistence type="predicted"/>
<protein>
    <submittedName>
        <fullName evidence="2">Uncharacterized protein</fullName>
    </submittedName>
</protein>
<comment type="caution">
    <text evidence="2">The sequence shown here is derived from an EMBL/GenBank/DDBJ whole genome shotgun (WGS) entry which is preliminary data.</text>
</comment>
<name>A0A834XCT4_9FABA</name>
<evidence type="ECO:0000313" key="3">
    <source>
        <dbReference type="Proteomes" id="UP000634136"/>
    </source>
</evidence>
<dbReference type="Proteomes" id="UP000634136">
    <property type="component" value="Unassembled WGS sequence"/>
</dbReference>
<feature type="compositionally biased region" description="Basic and acidic residues" evidence="1">
    <location>
        <begin position="136"/>
        <end position="145"/>
    </location>
</feature>
<evidence type="ECO:0000313" key="2">
    <source>
        <dbReference type="EMBL" id="KAF7843158.1"/>
    </source>
</evidence>